<feature type="transmembrane region" description="Helical" evidence="2">
    <location>
        <begin position="284"/>
        <end position="301"/>
    </location>
</feature>
<gene>
    <name evidence="3" type="ORF">EDC03_3060</name>
</gene>
<feature type="compositionally biased region" description="Low complexity" evidence="1">
    <location>
        <begin position="1"/>
        <end position="19"/>
    </location>
</feature>
<dbReference type="InParanoid" id="A0A3N1G9C1"/>
<keyword evidence="4" id="KW-1185">Reference proteome</keyword>
<accession>A0A3N1G9C1</accession>
<feature type="region of interest" description="Disordered" evidence="1">
    <location>
        <begin position="1"/>
        <end position="44"/>
    </location>
</feature>
<keyword evidence="2" id="KW-1133">Transmembrane helix</keyword>
<organism evidence="3 4">
    <name type="scientific">Pseudokineococcus lusitanus</name>
    <dbReference type="NCBI Taxonomy" id="763993"/>
    <lineage>
        <taxon>Bacteria</taxon>
        <taxon>Bacillati</taxon>
        <taxon>Actinomycetota</taxon>
        <taxon>Actinomycetes</taxon>
        <taxon>Kineosporiales</taxon>
        <taxon>Kineosporiaceae</taxon>
        <taxon>Pseudokineococcus</taxon>
    </lineage>
</organism>
<protein>
    <submittedName>
        <fullName evidence="3">Uncharacterized protein</fullName>
    </submittedName>
</protein>
<feature type="transmembrane region" description="Helical" evidence="2">
    <location>
        <begin position="171"/>
        <end position="196"/>
    </location>
</feature>
<keyword evidence="2" id="KW-0472">Membrane</keyword>
<feature type="transmembrane region" description="Helical" evidence="2">
    <location>
        <begin position="95"/>
        <end position="117"/>
    </location>
</feature>
<feature type="transmembrane region" description="Helical" evidence="2">
    <location>
        <begin position="208"/>
        <end position="229"/>
    </location>
</feature>
<dbReference type="EMBL" id="RJKN01000009">
    <property type="protein sequence ID" value="ROP26823.1"/>
    <property type="molecule type" value="Genomic_DNA"/>
</dbReference>
<keyword evidence="2" id="KW-0812">Transmembrane</keyword>
<evidence type="ECO:0000313" key="4">
    <source>
        <dbReference type="Proteomes" id="UP000276232"/>
    </source>
</evidence>
<feature type="transmembrane region" description="Helical" evidence="2">
    <location>
        <begin position="249"/>
        <end position="277"/>
    </location>
</feature>
<feature type="transmembrane region" description="Helical" evidence="2">
    <location>
        <begin position="53"/>
        <end position="75"/>
    </location>
</feature>
<proteinExistence type="predicted"/>
<evidence type="ECO:0000256" key="2">
    <source>
        <dbReference type="SAM" id="Phobius"/>
    </source>
</evidence>
<dbReference type="Proteomes" id="UP000276232">
    <property type="component" value="Unassembled WGS sequence"/>
</dbReference>
<comment type="caution">
    <text evidence="3">The sequence shown here is derived from an EMBL/GenBank/DDBJ whole genome shotgun (WGS) entry which is preliminary data.</text>
</comment>
<dbReference type="RefSeq" id="WP_123381132.1">
    <property type="nucleotide sequence ID" value="NZ_RJKN01000009.1"/>
</dbReference>
<feature type="transmembrane region" description="Helical" evidence="2">
    <location>
        <begin position="138"/>
        <end position="165"/>
    </location>
</feature>
<name>A0A3N1G9C1_9ACTN</name>
<evidence type="ECO:0000256" key="1">
    <source>
        <dbReference type="SAM" id="MobiDB-lite"/>
    </source>
</evidence>
<sequence>MSSRPSTATARPTAAALPRQRGAAPVGDRGEVPSASPSPVPTRRVLAPTRDDALVGLLVGVPAVALSALVGSAGGALDATTPATAALGAGVPTPLAAGAGGAVLHGLAVAALVAAAVRGHRLLARRRPPAVALAVPPLVAAPVVGLLAADPVLALLAGLLAAAALAGRAAVAGALVGLAVLVAPVPGAVVALLVAARHGRRASVRRTATAVLVPPAVALAVRAVVVGLASRGAAPAPAPVDQLGPLAAAAGFLTALLPSPATAGVVLAVVLAVGAAVAVGRVRLLLAGAAATSGLAAGLLAG</sequence>
<dbReference type="AlphaFoldDB" id="A0A3N1G9C1"/>
<evidence type="ECO:0000313" key="3">
    <source>
        <dbReference type="EMBL" id="ROP26823.1"/>
    </source>
</evidence>
<reference evidence="3 4" key="1">
    <citation type="journal article" date="2015" name="Stand. Genomic Sci.">
        <title>Genomic Encyclopedia of Bacterial and Archaeal Type Strains, Phase III: the genomes of soil and plant-associated and newly described type strains.</title>
        <authorList>
            <person name="Whitman W.B."/>
            <person name="Woyke T."/>
            <person name="Klenk H.P."/>
            <person name="Zhou Y."/>
            <person name="Lilburn T.G."/>
            <person name="Beck B.J."/>
            <person name="De Vos P."/>
            <person name="Vandamme P."/>
            <person name="Eisen J.A."/>
            <person name="Garrity G."/>
            <person name="Hugenholtz P."/>
            <person name="Kyrpides N.C."/>
        </authorList>
    </citation>
    <scope>NUCLEOTIDE SEQUENCE [LARGE SCALE GENOMIC DNA]</scope>
    <source>
        <strain evidence="3 4">CECT 7306</strain>
    </source>
</reference>